<dbReference type="OrthoDB" id="10257471at2759"/>
<dbReference type="SMART" id="SM00367">
    <property type="entry name" value="LRR_CC"/>
    <property type="match status" value="3"/>
</dbReference>
<dbReference type="InterPro" id="IPR032675">
    <property type="entry name" value="LRR_dom_sf"/>
</dbReference>
<keyword evidence="2" id="KW-1185">Reference proteome</keyword>
<dbReference type="GO" id="GO:0031146">
    <property type="term" value="P:SCF-dependent proteasomal ubiquitin-dependent protein catabolic process"/>
    <property type="evidence" value="ECO:0007669"/>
    <property type="project" value="TreeGrafter"/>
</dbReference>
<sequence length="138" mass="15056">MARYLLRVVGDHVKVLVLGCCPGLTNGLVYKMLSYCKNLEHLDLSQNIISDLGLNGLFRKNGGRNLRRLDLSGCAKITDKTLKKLSVALTPRVTNDRASSGGSGDEHSDCCQDELISVTHGLRYLSLSGCYQITDEGI</sequence>
<evidence type="ECO:0000313" key="2">
    <source>
        <dbReference type="Proteomes" id="UP001152795"/>
    </source>
</evidence>
<organism evidence="1 2">
    <name type="scientific">Paramuricea clavata</name>
    <name type="common">Red gorgonian</name>
    <name type="synonym">Violescent sea-whip</name>
    <dbReference type="NCBI Taxonomy" id="317549"/>
    <lineage>
        <taxon>Eukaryota</taxon>
        <taxon>Metazoa</taxon>
        <taxon>Cnidaria</taxon>
        <taxon>Anthozoa</taxon>
        <taxon>Octocorallia</taxon>
        <taxon>Malacalcyonacea</taxon>
        <taxon>Plexauridae</taxon>
        <taxon>Paramuricea</taxon>
    </lineage>
</organism>
<dbReference type="PROSITE" id="PS51450">
    <property type="entry name" value="LRR"/>
    <property type="match status" value="1"/>
</dbReference>
<dbReference type="AlphaFoldDB" id="A0A7D9LZF0"/>
<dbReference type="InterPro" id="IPR006553">
    <property type="entry name" value="Leu-rich_rpt_Cys-con_subtyp"/>
</dbReference>
<dbReference type="Pfam" id="PF13516">
    <property type="entry name" value="LRR_6"/>
    <property type="match status" value="3"/>
</dbReference>
<feature type="non-terminal residue" evidence="1">
    <location>
        <position position="138"/>
    </location>
</feature>
<dbReference type="EMBL" id="CACRXK020027096">
    <property type="protein sequence ID" value="CAB4040673.1"/>
    <property type="molecule type" value="Genomic_DNA"/>
</dbReference>
<proteinExistence type="predicted"/>
<reference evidence="1" key="1">
    <citation type="submission" date="2020-04" db="EMBL/GenBank/DDBJ databases">
        <authorList>
            <person name="Alioto T."/>
            <person name="Alioto T."/>
            <person name="Gomez Garrido J."/>
        </authorList>
    </citation>
    <scope>NUCLEOTIDE SEQUENCE</scope>
    <source>
        <strain evidence="1">A484AB</strain>
    </source>
</reference>
<dbReference type="Gene3D" id="3.80.10.10">
    <property type="entry name" value="Ribonuclease Inhibitor"/>
    <property type="match status" value="1"/>
</dbReference>
<dbReference type="PANTHER" id="PTHR13318:SF19">
    <property type="entry name" value="F-BOX_LRR-REPEAT PROTEIN 5"/>
    <property type="match status" value="1"/>
</dbReference>
<protein>
    <submittedName>
        <fullName evidence="1">F-box LRR-repeat 5-like</fullName>
    </submittedName>
</protein>
<dbReference type="Proteomes" id="UP001152795">
    <property type="component" value="Unassembled WGS sequence"/>
</dbReference>
<name>A0A7D9LZF0_PARCT</name>
<comment type="caution">
    <text evidence="1">The sequence shown here is derived from an EMBL/GenBank/DDBJ whole genome shotgun (WGS) entry which is preliminary data.</text>
</comment>
<dbReference type="GO" id="GO:0019005">
    <property type="term" value="C:SCF ubiquitin ligase complex"/>
    <property type="evidence" value="ECO:0007669"/>
    <property type="project" value="TreeGrafter"/>
</dbReference>
<gene>
    <name evidence="1" type="ORF">PACLA_8A088359</name>
</gene>
<accession>A0A7D9LZF0</accession>
<dbReference type="InterPro" id="IPR001611">
    <property type="entry name" value="Leu-rich_rpt"/>
</dbReference>
<dbReference type="PANTHER" id="PTHR13318">
    <property type="entry name" value="PARTNER OF PAIRED, ISOFORM B-RELATED"/>
    <property type="match status" value="1"/>
</dbReference>
<evidence type="ECO:0000313" key="1">
    <source>
        <dbReference type="EMBL" id="CAB4040673.1"/>
    </source>
</evidence>
<dbReference type="SUPFAM" id="SSF52047">
    <property type="entry name" value="RNI-like"/>
    <property type="match status" value="1"/>
</dbReference>